<feature type="binding site" evidence="6">
    <location>
        <position position="222"/>
    </location>
    <ligand>
        <name>FAD</name>
        <dbReference type="ChEBI" id="CHEBI:57692"/>
    </ligand>
</feature>
<dbReference type="PRINTS" id="PR00147">
    <property type="entry name" value="DNAPHOTLYASE"/>
</dbReference>
<dbReference type="InterPro" id="IPR005101">
    <property type="entry name" value="Cryptochr/Photolyase_FAD-bd"/>
</dbReference>
<dbReference type="PANTHER" id="PTHR11455:SF22">
    <property type="entry name" value="CRYPTOCHROME DASH"/>
    <property type="match status" value="1"/>
</dbReference>
<evidence type="ECO:0000313" key="10">
    <source>
        <dbReference type="Proteomes" id="UP000315889"/>
    </source>
</evidence>
<evidence type="ECO:0000313" key="9">
    <source>
        <dbReference type="EMBL" id="RZO21019.1"/>
    </source>
</evidence>
<keyword evidence="4 6" id="KW-0274">FAD</keyword>
<accession>A0A520MIH4</accession>
<proteinExistence type="inferred from homology"/>
<dbReference type="PANTHER" id="PTHR11455">
    <property type="entry name" value="CRYPTOCHROME"/>
    <property type="match status" value="1"/>
</dbReference>
<evidence type="ECO:0000256" key="2">
    <source>
        <dbReference type="ARBA" id="ARBA00017881"/>
    </source>
</evidence>
<dbReference type="InterPro" id="IPR006050">
    <property type="entry name" value="DNA_photolyase_N"/>
</dbReference>
<dbReference type="GO" id="GO:0000719">
    <property type="term" value="P:photoreactive repair"/>
    <property type="evidence" value="ECO:0007669"/>
    <property type="project" value="TreeGrafter"/>
</dbReference>
<dbReference type="PROSITE" id="PS51645">
    <property type="entry name" value="PHR_CRY_ALPHA_BETA"/>
    <property type="match status" value="1"/>
</dbReference>
<comment type="cofactor">
    <cofactor evidence="7">
        <name>(6R)-5,10-methylene-5,6,7,8-tetrahydrofolate</name>
        <dbReference type="ChEBI" id="CHEBI:15636"/>
    </cofactor>
    <text evidence="7">Binds 1 5,10-methenyltetrahydrofolate (MTHF) per subunit.</text>
</comment>
<dbReference type="NCBIfam" id="TIGR02765">
    <property type="entry name" value="crypto_DASH"/>
    <property type="match status" value="1"/>
</dbReference>
<evidence type="ECO:0000256" key="6">
    <source>
        <dbReference type="PIRSR" id="PIRSR602081-1"/>
    </source>
</evidence>
<sequence>MVKTGLYIFSNDLRLDDNPALRLAASEMDQLICFYADDNNPSSEVHQGRGGRSGRRNQFLHESLTALDNNLQHYGHRLVFRKQPLTDAVAELISLHNVTHIYGSINVGRHSNCQWDLLKKEHPTISFQQRHSHTIFNPEDLPFTVDSLPFTFSKFRRQVEDILVDFPTPKPKSLPPPPANLARENTVPNLCDITPGSYFTGGANIGWAHVNQYFNKGLASTYKTTRNGLDGMDYSTKFSPWLANGCVSVKSVIARLKLYERDFEQNESTYWIYFELLWREYFQWYAHRHKDRLFDFSGISLVKPQTSFYAERYQKWCHGNTPYPIINALMKQLKATGYMSNRGRQLIASCFVHELNLDWRYGAAYLEQQLIDYDEASNWGNWQYLAGVGADPKGHRKFDLRKQTEMYDPHGEFVKRWAGNQTDSELDSVDATDWPV</sequence>
<dbReference type="Gene3D" id="1.10.579.10">
    <property type="entry name" value="DNA Cyclobutane Dipyrimidine Photolyase, subunit A, domain 3"/>
    <property type="match status" value="1"/>
</dbReference>
<organism evidence="9 10">
    <name type="scientific">SAR92 clade bacterium</name>
    <dbReference type="NCBI Taxonomy" id="2315479"/>
    <lineage>
        <taxon>Bacteria</taxon>
        <taxon>Pseudomonadati</taxon>
        <taxon>Pseudomonadota</taxon>
        <taxon>Gammaproteobacteria</taxon>
        <taxon>Cellvibrionales</taxon>
        <taxon>Porticoccaceae</taxon>
        <taxon>SAR92 clade</taxon>
    </lineage>
</organism>
<comment type="cofactor">
    <cofactor evidence="6 7">
        <name>FAD</name>
        <dbReference type="ChEBI" id="CHEBI:57692"/>
    </cofactor>
    <text evidence="6 7">Binds 1 FAD per subunit.</text>
</comment>
<gene>
    <name evidence="9" type="ORF">EVB03_01965</name>
</gene>
<dbReference type="InterPro" id="IPR014133">
    <property type="entry name" value="Cry_DASH"/>
</dbReference>
<evidence type="ECO:0000259" key="8">
    <source>
        <dbReference type="PROSITE" id="PS51645"/>
    </source>
</evidence>
<dbReference type="Pfam" id="PF03441">
    <property type="entry name" value="FAD_binding_7"/>
    <property type="match status" value="1"/>
</dbReference>
<dbReference type="EMBL" id="SHBP01000002">
    <property type="protein sequence ID" value="RZO21019.1"/>
    <property type="molecule type" value="Genomic_DNA"/>
</dbReference>
<reference evidence="9 10" key="1">
    <citation type="submission" date="2019-02" db="EMBL/GenBank/DDBJ databases">
        <title>Prokaryotic population dynamics and viral predation in marine succession experiment using metagenomics: the confinement effect.</title>
        <authorList>
            <person name="Haro-Moreno J.M."/>
            <person name="Rodriguez-Valera F."/>
            <person name="Lopez-Perez M."/>
        </authorList>
    </citation>
    <scope>NUCLEOTIDE SEQUENCE [LARGE SCALE GENOMIC DNA]</scope>
    <source>
        <strain evidence="9">MED-G170</strain>
    </source>
</reference>
<feature type="binding site" evidence="6">
    <location>
        <begin position="235"/>
        <end position="239"/>
    </location>
    <ligand>
        <name>FAD</name>
        <dbReference type="ChEBI" id="CHEBI:57692"/>
    </ligand>
</feature>
<dbReference type="Proteomes" id="UP000315889">
    <property type="component" value="Unassembled WGS sequence"/>
</dbReference>
<protein>
    <recommendedName>
        <fullName evidence="2 7">Cryptochrome DASH</fullName>
    </recommendedName>
</protein>
<dbReference type="GO" id="GO:0071949">
    <property type="term" value="F:FAD binding"/>
    <property type="evidence" value="ECO:0007669"/>
    <property type="project" value="TreeGrafter"/>
</dbReference>
<feature type="binding site" evidence="6">
    <location>
        <begin position="372"/>
        <end position="374"/>
    </location>
    <ligand>
        <name>FAD</name>
        <dbReference type="ChEBI" id="CHEBI:57692"/>
    </ligand>
</feature>
<dbReference type="InterPro" id="IPR036155">
    <property type="entry name" value="Crypto/Photolyase_N_sf"/>
</dbReference>
<comment type="similarity">
    <text evidence="1 7">Belongs to the DNA photolyase class-1 family.</text>
</comment>
<dbReference type="InterPro" id="IPR002081">
    <property type="entry name" value="Cryptochrome/DNA_photolyase_1"/>
</dbReference>
<evidence type="ECO:0000256" key="4">
    <source>
        <dbReference type="ARBA" id="ARBA00022827"/>
    </source>
</evidence>
<dbReference type="InterPro" id="IPR036134">
    <property type="entry name" value="Crypto/Photolyase_FAD-like_sf"/>
</dbReference>
<keyword evidence="5 7" id="KW-0157">Chromophore</keyword>
<dbReference type="SUPFAM" id="SSF48173">
    <property type="entry name" value="Cryptochrome/photolyase FAD-binding domain"/>
    <property type="match status" value="1"/>
</dbReference>
<comment type="caution">
    <text evidence="9">The sequence shown here is derived from an EMBL/GenBank/DDBJ whole genome shotgun (WGS) entry which is preliminary data.</text>
</comment>
<dbReference type="AlphaFoldDB" id="A0A520MIH4"/>
<dbReference type="Gene3D" id="3.40.50.620">
    <property type="entry name" value="HUPs"/>
    <property type="match status" value="1"/>
</dbReference>
<keyword evidence="3 6" id="KW-0285">Flavoprotein</keyword>
<evidence type="ECO:0000256" key="5">
    <source>
        <dbReference type="ARBA" id="ARBA00022991"/>
    </source>
</evidence>
<dbReference type="InterPro" id="IPR014729">
    <property type="entry name" value="Rossmann-like_a/b/a_fold"/>
</dbReference>
<evidence type="ECO:0000256" key="7">
    <source>
        <dbReference type="RuleBase" id="RU367151"/>
    </source>
</evidence>
<evidence type="ECO:0000256" key="1">
    <source>
        <dbReference type="ARBA" id="ARBA00005862"/>
    </source>
</evidence>
<dbReference type="GO" id="GO:0003913">
    <property type="term" value="F:DNA photolyase activity"/>
    <property type="evidence" value="ECO:0007669"/>
    <property type="project" value="InterPro"/>
</dbReference>
<comment type="function">
    <text evidence="7">May have a photoreceptor function.</text>
</comment>
<name>A0A520MIH4_9GAMM</name>
<dbReference type="Gene3D" id="1.25.40.80">
    <property type="match status" value="1"/>
</dbReference>
<dbReference type="GO" id="GO:0003677">
    <property type="term" value="F:DNA binding"/>
    <property type="evidence" value="ECO:0007669"/>
    <property type="project" value="TreeGrafter"/>
</dbReference>
<dbReference type="SUPFAM" id="SSF52425">
    <property type="entry name" value="Cryptochrome/photolyase, N-terminal domain"/>
    <property type="match status" value="1"/>
</dbReference>
<evidence type="ECO:0000256" key="3">
    <source>
        <dbReference type="ARBA" id="ARBA00022630"/>
    </source>
</evidence>
<dbReference type="Pfam" id="PF00875">
    <property type="entry name" value="DNA_photolyase"/>
    <property type="match status" value="1"/>
</dbReference>
<feature type="domain" description="Photolyase/cryptochrome alpha/beta" evidence="8">
    <location>
        <begin position="3"/>
        <end position="135"/>
    </location>
</feature>